<feature type="compositionally biased region" description="Basic residues" evidence="1">
    <location>
        <begin position="719"/>
        <end position="738"/>
    </location>
</feature>
<protein>
    <recommendedName>
        <fullName evidence="2">TFIIS central domain-containing protein</fullName>
    </recommendedName>
</protein>
<dbReference type="PANTHER" id="PTHR24216">
    <property type="entry name" value="PAXILLIN-RELATED"/>
    <property type="match status" value="1"/>
</dbReference>
<keyword evidence="4" id="KW-1185">Reference proteome</keyword>
<feature type="compositionally biased region" description="Pro residues" evidence="1">
    <location>
        <begin position="1009"/>
        <end position="1021"/>
    </location>
</feature>
<dbReference type="PANTHER" id="PTHR24216:SF65">
    <property type="entry name" value="PAXILLIN-LIKE PROTEIN 1"/>
    <property type="match status" value="1"/>
</dbReference>
<dbReference type="Pfam" id="PF07500">
    <property type="entry name" value="TFIIS_M"/>
    <property type="match status" value="1"/>
</dbReference>
<proteinExistence type="predicted"/>
<dbReference type="Gene3D" id="1.10.472.30">
    <property type="entry name" value="Transcription elongation factor S-II, central domain"/>
    <property type="match status" value="1"/>
</dbReference>
<feature type="region of interest" description="Disordered" evidence="1">
    <location>
        <begin position="1287"/>
        <end position="1311"/>
    </location>
</feature>
<comment type="caution">
    <text evidence="3">The sequence shown here is derived from an EMBL/GenBank/DDBJ whole genome shotgun (WGS) entry which is preliminary data.</text>
</comment>
<evidence type="ECO:0000256" key="1">
    <source>
        <dbReference type="SAM" id="MobiDB-lite"/>
    </source>
</evidence>
<feature type="region of interest" description="Disordered" evidence="1">
    <location>
        <begin position="772"/>
        <end position="799"/>
    </location>
</feature>
<evidence type="ECO:0000313" key="3">
    <source>
        <dbReference type="EMBL" id="GMI02896.1"/>
    </source>
</evidence>
<sequence>MSKIIDNLEVQLILEKGETHGFLREFEHERISEEYAIKDTVRVVSKKDVIDKLSSSIIVEEYKTPENKEDLENLIEELKVEPAGFKVWKEGKDLEISDINLFSVFKQFYPDVFGGYEKCIEWNEKVPVEIEEVRDMINSDVMFKDSLKLSGLKNIVSRYNLDLIDVNFEDLEDLEGIKSKYETFNKEFNVRSPKIEKEIELQEKSKKINDIKIKIQHSETVIELANLHTSVLLLNDTNLSTFFNDTKIIIKSKNGSVTFEEVKSLRNFYEIEKITLMSIGERNVESIQGLINDVGFYDNIPTKIPSNLDISELISVLSNVQTTRVLVKEEGQLRNLIKYLEWNDTWSSGVDCLEDLTLAIEEGSGVCDLNDVFKDLLETKEEVDYIIGINKNLTRHNTRGSSFKKLKISEKELRDILNNTVLTKIQGIDVSSIKEVVKRCAKLPEMVSFLKSSPLLKSKSKCLPGNTLKGYAIYGCNLELVERLDGYLEFLERLRIEESVGEKVDWLYDCLIFRDEVYELVDVEQGGVGWVEREGRVVGVKSVLREGKGIFERFKGVEGQGINVEKKGKDRGGFGKVTCTGMEGTVVEESVGIFNSLVEDYERVKKWEVKAQRVLEREGGTKRETGEAGIPMREIEEVLEEARNMTLEPDAEIVDELMEVLGLGEGAGMGDSDEYESESDSGGSSRSESDEEDYEGMVDDTGSLHPSSSSSFFSPSTSSRKKEKKKKEKRKKKKRRRDTRNTTTTTSSTTNKTSPHSKYLSDLSLIASLPTTLKTLPPPAPSSPQNFYTHAPPSKTRPKARSILTKVLWSHISPHSTTPLPEKSYIINLSHLLENAVFDKFGLTKLYKDKITSLRSNLARSLPVSMMYIVGDLNAREIVDMSKEDLAGEELRVMKEERDRAFERERVFGSVKSMEKKEGSAPSNKFEEETMEVSEEMLEEVRRTSPTQLSRPLSPPTFSAPPSPVNTTTTSTSATTSATTSKSSKPSKPKSQPTSLLKKSNKRYKTSPEPSPIKSPSPPPTHDAFTSDTTTTGQFSPVEGLIDPTIGQFLPLSKTRYILPYIPRDSASSSRSPSSTSSTSSSQKRSFTFTLQTLSIQSNLKPELPFLPSIFDHATSRRVKPRDCETFLKNKIPRRDKWVVVILKFSLGGLAPLDKSEFKAYVKDMEMQDRVYQYILKGDPQDKNKISGYVIPPKFSGSHECLREARGVSAQGTFLVVVAPKDDITFGRFGEEGGGEEEPKDPRARATVVSAVVSAQQQLVSSQYQQQQQQQQQQPINASAGAANLTEAHRPPNVNGGGYPFGKTSTPACTSPETVTARTAITAGLSTYNKADRVVVTNSNNNIRRRRNRITTNSSSSSSSSSSSDILLRDPKTTFGKAAATARTLHPGTNREAVATPLLLPPATPTLPPKTTTAEAT</sequence>
<feature type="compositionally biased region" description="Low complexity" evidence="1">
    <location>
        <begin position="965"/>
        <end position="998"/>
    </location>
</feature>
<feature type="region of interest" description="Disordered" evidence="1">
    <location>
        <begin position="1339"/>
        <end position="1369"/>
    </location>
</feature>
<evidence type="ECO:0000259" key="2">
    <source>
        <dbReference type="Pfam" id="PF07500"/>
    </source>
</evidence>
<accession>A0A9W7CDZ7</accession>
<feature type="compositionally biased region" description="Low complexity" evidence="1">
    <location>
        <begin position="1022"/>
        <end position="1032"/>
    </location>
</feature>
<feature type="compositionally biased region" description="Low complexity" evidence="1">
    <location>
        <begin position="1350"/>
        <end position="1364"/>
    </location>
</feature>
<feature type="region of interest" description="Disordered" evidence="1">
    <location>
        <begin position="1064"/>
        <end position="1083"/>
    </location>
</feature>
<dbReference type="InterPro" id="IPR036575">
    <property type="entry name" value="TFIIS_cen_dom_sf"/>
</dbReference>
<name>A0A9W7CDZ7_9STRA</name>
<feature type="compositionally biased region" description="Low complexity" evidence="1">
    <location>
        <begin position="1066"/>
        <end position="1083"/>
    </location>
</feature>
<dbReference type="Proteomes" id="UP001165122">
    <property type="component" value="Unassembled WGS sequence"/>
</dbReference>
<feature type="domain" description="TFIIS central" evidence="2">
    <location>
        <begin position="794"/>
        <end position="897"/>
    </location>
</feature>
<organism evidence="3 4">
    <name type="scientific">Triparma laevis f. longispina</name>
    <dbReference type="NCBI Taxonomy" id="1714387"/>
    <lineage>
        <taxon>Eukaryota</taxon>
        <taxon>Sar</taxon>
        <taxon>Stramenopiles</taxon>
        <taxon>Ochrophyta</taxon>
        <taxon>Bolidophyceae</taxon>
        <taxon>Parmales</taxon>
        <taxon>Triparmaceae</taxon>
        <taxon>Triparma</taxon>
    </lineage>
</organism>
<feature type="compositionally biased region" description="Pro residues" evidence="1">
    <location>
        <begin position="1399"/>
        <end position="1408"/>
    </location>
</feature>
<reference evidence="4" key="1">
    <citation type="journal article" date="2023" name="Commun. Biol.">
        <title>Genome analysis of Parmales, the sister group of diatoms, reveals the evolutionary specialization of diatoms from phago-mixotrophs to photoautotrophs.</title>
        <authorList>
            <person name="Ban H."/>
            <person name="Sato S."/>
            <person name="Yoshikawa S."/>
            <person name="Yamada K."/>
            <person name="Nakamura Y."/>
            <person name="Ichinomiya M."/>
            <person name="Sato N."/>
            <person name="Blanc-Mathieu R."/>
            <person name="Endo H."/>
            <person name="Kuwata A."/>
            <person name="Ogata H."/>
        </authorList>
    </citation>
    <scope>NUCLEOTIDE SEQUENCE [LARGE SCALE GENOMIC DNA]</scope>
    <source>
        <strain evidence="4">NIES 3700</strain>
    </source>
</reference>
<dbReference type="SUPFAM" id="SSF46942">
    <property type="entry name" value="Elongation factor TFIIS domain 2"/>
    <property type="match status" value="1"/>
</dbReference>
<feature type="compositionally biased region" description="Pro residues" evidence="1">
    <location>
        <begin position="953"/>
        <end position="964"/>
    </location>
</feature>
<feature type="compositionally biased region" description="Acidic residues" evidence="1">
    <location>
        <begin position="689"/>
        <end position="698"/>
    </location>
</feature>
<dbReference type="EMBL" id="BRXW01000050">
    <property type="protein sequence ID" value="GMI02896.1"/>
    <property type="molecule type" value="Genomic_DNA"/>
</dbReference>
<feature type="compositionally biased region" description="Low complexity" evidence="1">
    <location>
        <begin position="741"/>
        <end position="754"/>
    </location>
</feature>
<feature type="region of interest" description="Disordered" evidence="1">
    <location>
        <begin position="912"/>
        <end position="1040"/>
    </location>
</feature>
<feature type="compositionally biased region" description="Low complexity" evidence="1">
    <location>
        <begin position="706"/>
        <end position="718"/>
    </location>
</feature>
<dbReference type="GO" id="GO:0006351">
    <property type="term" value="P:DNA-templated transcription"/>
    <property type="evidence" value="ECO:0007669"/>
    <property type="project" value="InterPro"/>
</dbReference>
<dbReference type="InterPro" id="IPR003618">
    <property type="entry name" value="TFIIS_cen_dom"/>
</dbReference>
<dbReference type="OrthoDB" id="10621302at2759"/>
<feature type="region of interest" description="Disordered" evidence="1">
    <location>
        <begin position="1387"/>
        <end position="1417"/>
    </location>
</feature>
<feature type="region of interest" description="Disordered" evidence="1">
    <location>
        <begin position="664"/>
        <end position="759"/>
    </location>
</feature>
<evidence type="ECO:0000313" key="4">
    <source>
        <dbReference type="Proteomes" id="UP001165122"/>
    </source>
</evidence>
<feature type="compositionally biased region" description="Acidic residues" evidence="1">
    <location>
        <begin position="929"/>
        <end position="938"/>
    </location>
</feature>
<gene>
    <name evidence="3" type="ORF">TrLO_g14092</name>
</gene>